<evidence type="ECO:0000313" key="2">
    <source>
        <dbReference type="EMBL" id="KAG0582215.1"/>
    </source>
</evidence>
<organism evidence="2 3">
    <name type="scientific">Ceratodon purpureus</name>
    <name type="common">Fire moss</name>
    <name type="synonym">Dicranum purpureum</name>
    <dbReference type="NCBI Taxonomy" id="3225"/>
    <lineage>
        <taxon>Eukaryota</taxon>
        <taxon>Viridiplantae</taxon>
        <taxon>Streptophyta</taxon>
        <taxon>Embryophyta</taxon>
        <taxon>Bryophyta</taxon>
        <taxon>Bryophytina</taxon>
        <taxon>Bryopsida</taxon>
        <taxon>Dicranidae</taxon>
        <taxon>Pseudoditrichales</taxon>
        <taxon>Ditrichaceae</taxon>
        <taxon>Ceratodon</taxon>
    </lineage>
</organism>
<evidence type="ECO:0008006" key="4">
    <source>
        <dbReference type="Google" id="ProtNLM"/>
    </source>
</evidence>
<dbReference type="Proteomes" id="UP000822688">
    <property type="component" value="Chromosome 3"/>
</dbReference>
<sequence>MVPGPWVRSIDRMLLLASCPALAMASLCHEYRDTPRGTELLLGMQYWPHLSSIRLLIFLLSIRSTGGACSERGGDIFIITVSCHGRIDDHQHWVAKLGYLCGIEGTVRLSASASAMWRSIAYKFR</sequence>
<feature type="signal peptide" evidence="1">
    <location>
        <begin position="1"/>
        <end position="25"/>
    </location>
</feature>
<keyword evidence="1" id="KW-0732">Signal</keyword>
<proteinExistence type="predicted"/>
<reference evidence="2" key="1">
    <citation type="submission" date="2020-06" db="EMBL/GenBank/DDBJ databases">
        <title>WGS assembly of Ceratodon purpureus strain R40.</title>
        <authorList>
            <person name="Carey S.B."/>
            <person name="Jenkins J."/>
            <person name="Shu S."/>
            <person name="Lovell J.T."/>
            <person name="Sreedasyam A."/>
            <person name="Maumus F."/>
            <person name="Tiley G.P."/>
            <person name="Fernandez-Pozo N."/>
            <person name="Barry K."/>
            <person name="Chen C."/>
            <person name="Wang M."/>
            <person name="Lipzen A."/>
            <person name="Daum C."/>
            <person name="Saski C.A."/>
            <person name="Payton A.C."/>
            <person name="Mcbreen J.C."/>
            <person name="Conrad R.E."/>
            <person name="Kollar L.M."/>
            <person name="Olsson S."/>
            <person name="Huttunen S."/>
            <person name="Landis J.B."/>
            <person name="Wickett N.J."/>
            <person name="Johnson M.G."/>
            <person name="Rensing S.A."/>
            <person name="Grimwood J."/>
            <person name="Schmutz J."/>
            <person name="Mcdaniel S.F."/>
        </authorList>
    </citation>
    <scope>NUCLEOTIDE SEQUENCE</scope>
    <source>
        <strain evidence="2">R40</strain>
    </source>
</reference>
<evidence type="ECO:0000313" key="3">
    <source>
        <dbReference type="Proteomes" id="UP000822688"/>
    </source>
</evidence>
<protein>
    <recommendedName>
        <fullName evidence="4">Secreted protein</fullName>
    </recommendedName>
</protein>
<comment type="caution">
    <text evidence="2">The sequence shown here is derived from an EMBL/GenBank/DDBJ whole genome shotgun (WGS) entry which is preliminary data.</text>
</comment>
<dbReference type="AlphaFoldDB" id="A0A8T0IGS5"/>
<name>A0A8T0IGS5_CERPU</name>
<feature type="chain" id="PRO_5035888424" description="Secreted protein" evidence="1">
    <location>
        <begin position="26"/>
        <end position="125"/>
    </location>
</feature>
<gene>
    <name evidence="2" type="ORF">KC19_3G043200</name>
</gene>
<dbReference type="EMBL" id="CM026423">
    <property type="protein sequence ID" value="KAG0582215.1"/>
    <property type="molecule type" value="Genomic_DNA"/>
</dbReference>
<evidence type="ECO:0000256" key="1">
    <source>
        <dbReference type="SAM" id="SignalP"/>
    </source>
</evidence>
<keyword evidence="3" id="KW-1185">Reference proteome</keyword>
<accession>A0A8T0IGS5</accession>